<keyword evidence="4 6" id="KW-1133">Transmembrane helix</keyword>
<evidence type="ECO:0000259" key="7">
    <source>
        <dbReference type="PROSITE" id="PS50850"/>
    </source>
</evidence>
<evidence type="ECO:0000256" key="6">
    <source>
        <dbReference type="SAM" id="Phobius"/>
    </source>
</evidence>
<accession>A0A7R7XUH9</accession>
<feature type="transmembrane region" description="Helical" evidence="6">
    <location>
        <begin position="438"/>
        <end position="459"/>
    </location>
</feature>
<evidence type="ECO:0000256" key="4">
    <source>
        <dbReference type="ARBA" id="ARBA00022989"/>
    </source>
</evidence>
<feature type="transmembrane region" description="Helical" evidence="6">
    <location>
        <begin position="210"/>
        <end position="230"/>
    </location>
</feature>
<dbReference type="RefSeq" id="XP_041560136.1">
    <property type="nucleotide sequence ID" value="XM_041694291.1"/>
</dbReference>
<dbReference type="Gene3D" id="1.20.1250.20">
    <property type="entry name" value="MFS general substrate transporter like domains"/>
    <property type="match status" value="1"/>
</dbReference>
<feature type="transmembrane region" description="Helical" evidence="6">
    <location>
        <begin position="42"/>
        <end position="67"/>
    </location>
</feature>
<feature type="domain" description="Major facilitator superfamily (MFS) profile" evidence="7">
    <location>
        <begin position="43"/>
        <end position="466"/>
    </location>
</feature>
<dbReference type="InterPro" id="IPR011701">
    <property type="entry name" value="MFS"/>
</dbReference>
<feature type="transmembrane region" description="Helical" evidence="6">
    <location>
        <begin position="343"/>
        <end position="361"/>
    </location>
</feature>
<comment type="subcellular location">
    <subcellularLocation>
        <location evidence="1">Membrane</location>
        <topology evidence="1">Multi-pass membrane protein</topology>
    </subcellularLocation>
</comment>
<feature type="transmembrane region" description="Helical" evidence="6">
    <location>
        <begin position="373"/>
        <end position="393"/>
    </location>
</feature>
<organism evidence="8 9">
    <name type="scientific">Aspergillus puulaauensis</name>
    <dbReference type="NCBI Taxonomy" id="1220207"/>
    <lineage>
        <taxon>Eukaryota</taxon>
        <taxon>Fungi</taxon>
        <taxon>Dikarya</taxon>
        <taxon>Ascomycota</taxon>
        <taxon>Pezizomycotina</taxon>
        <taxon>Eurotiomycetes</taxon>
        <taxon>Eurotiomycetidae</taxon>
        <taxon>Eurotiales</taxon>
        <taxon>Aspergillaceae</taxon>
        <taxon>Aspergillus</taxon>
    </lineage>
</organism>
<dbReference type="GO" id="GO:0022857">
    <property type="term" value="F:transmembrane transporter activity"/>
    <property type="evidence" value="ECO:0007669"/>
    <property type="project" value="InterPro"/>
</dbReference>
<dbReference type="OrthoDB" id="6730379at2759"/>
<reference evidence="8" key="2">
    <citation type="submission" date="2021-02" db="EMBL/GenBank/DDBJ databases">
        <title>Aspergillus puulaauensis MK2 genome sequence.</title>
        <authorList>
            <person name="Futagami T."/>
            <person name="Mori K."/>
            <person name="Kadooka C."/>
            <person name="Tanaka T."/>
        </authorList>
    </citation>
    <scope>NUCLEOTIDE SEQUENCE</scope>
    <source>
        <strain evidence="8">MK2</strain>
    </source>
</reference>
<dbReference type="PANTHER" id="PTHR43791">
    <property type="entry name" value="PERMEASE-RELATED"/>
    <property type="match status" value="1"/>
</dbReference>
<evidence type="ECO:0000256" key="2">
    <source>
        <dbReference type="ARBA" id="ARBA00022448"/>
    </source>
</evidence>
<keyword evidence="3 6" id="KW-0812">Transmembrane</keyword>
<evidence type="ECO:0000256" key="5">
    <source>
        <dbReference type="ARBA" id="ARBA00023136"/>
    </source>
</evidence>
<evidence type="ECO:0000256" key="3">
    <source>
        <dbReference type="ARBA" id="ARBA00022692"/>
    </source>
</evidence>
<dbReference type="PROSITE" id="PS50850">
    <property type="entry name" value="MFS"/>
    <property type="match status" value="1"/>
</dbReference>
<dbReference type="InterPro" id="IPR020846">
    <property type="entry name" value="MFS_dom"/>
</dbReference>
<dbReference type="PANTHER" id="PTHR43791:SF55">
    <property type="entry name" value="TRANSPORTER, PUTATIVE (AFU_ORTHOLOGUE AFUA_6G01820)-RELATED"/>
    <property type="match status" value="1"/>
</dbReference>
<feature type="transmembrane region" description="Helical" evidence="6">
    <location>
        <begin position="115"/>
        <end position="136"/>
    </location>
</feature>
<feature type="transmembrane region" description="Helical" evidence="6">
    <location>
        <begin position="278"/>
        <end position="302"/>
    </location>
</feature>
<feature type="transmembrane region" description="Helical" evidence="6">
    <location>
        <begin position="405"/>
        <end position="426"/>
    </location>
</feature>
<dbReference type="AlphaFoldDB" id="A0A7R7XUH9"/>
<sequence length="497" mass="54956">MNSYDEKPTATHLDSAAEFVGDNTSTYTEEQERKCVRRVDAVLMPVLFFTMALQYMDKACLTGAAMFGILTDLDLLQVNSSGVDLSRYSYCTMIFYWGYLLGTPPAVYLSQRAPLAKYVSIMMTIWGGVTVCTVAVNSYQGLLVQRFFLGFAEASVSPAFSLITAMWYRRKEHPLRIAIWYSATGLGTLVGAMLLYAIGQIDGALAAWRYQFMIIGCVTSVWGMAIWFILPSNPMTARFLTPELRRVAILRIADEQIGIENKKVKKEQVREALCDPKAWAYVAVTFFIMLTNGALTGFGTIITKSFGFSEIMTILLIGVVGAVGFVALLSFGIISVFIPNMRIYIGTFSCLPVIAGAAIIWRADWSAAKIVPLWGMYLMGFFPVVYVMTLSLATANTSGHTKKAVTAGMIWASYCISNGIAPLLVFANEEINQYPTTFKIVIAGGTVGGAVLVALRGYLMWENNRRDRVHPVDAGEVAAMALLDRTDRENLNFRYQM</sequence>
<dbReference type="InterPro" id="IPR036259">
    <property type="entry name" value="MFS_trans_sf"/>
</dbReference>
<dbReference type="EMBL" id="AP024448">
    <property type="protein sequence ID" value="BCS27950.1"/>
    <property type="molecule type" value="Genomic_DNA"/>
</dbReference>
<dbReference type="Proteomes" id="UP000654913">
    <property type="component" value="Chromosome 6"/>
</dbReference>
<evidence type="ECO:0000313" key="8">
    <source>
        <dbReference type="EMBL" id="BCS27950.1"/>
    </source>
</evidence>
<keyword evidence="5 6" id="KW-0472">Membrane</keyword>
<name>A0A7R7XUH9_9EURO</name>
<dbReference type="KEGG" id="apuu:APUU_60998S"/>
<dbReference type="GO" id="GO:0016020">
    <property type="term" value="C:membrane"/>
    <property type="evidence" value="ECO:0007669"/>
    <property type="project" value="UniProtKB-SubCell"/>
</dbReference>
<evidence type="ECO:0000256" key="1">
    <source>
        <dbReference type="ARBA" id="ARBA00004141"/>
    </source>
</evidence>
<gene>
    <name evidence="8" type="ORF">APUU_60998S</name>
</gene>
<feature type="transmembrane region" description="Helical" evidence="6">
    <location>
        <begin position="87"/>
        <end position="108"/>
    </location>
</feature>
<keyword evidence="2" id="KW-0813">Transport</keyword>
<feature type="transmembrane region" description="Helical" evidence="6">
    <location>
        <begin position="314"/>
        <end position="336"/>
    </location>
</feature>
<dbReference type="GeneID" id="64977947"/>
<protein>
    <recommendedName>
        <fullName evidence="7">Major facilitator superfamily (MFS) profile domain-containing protein</fullName>
    </recommendedName>
</protein>
<proteinExistence type="predicted"/>
<keyword evidence="9" id="KW-1185">Reference proteome</keyword>
<dbReference type="SUPFAM" id="SSF103473">
    <property type="entry name" value="MFS general substrate transporter"/>
    <property type="match status" value="1"/>
</dbReference>
<reference evidence="8" key="1">
    <citation type="submission" date="2021-01" db="EMBL/GenBank/DDBJ databases">
        <authorList>
            <consortium name="Aspergillus puulaauensis MK2 genome sequencing consortium"/>
            <person name="Kazuki M."/>
            <person name="Futagami T."/>
        </authorList>
    </citation>
    <scope>NUCLEOTIDE SEQUENCE</scope>
    <source>
        <strain evidence="8">MK2</strain>
    </source>
</reference>
<evidence type="ECO:0000313" key="9">
    <source>
        <dbReference type="Proteomes" id="UP000654913"/>
    </source>
</evidence>
<feature type="transmembrane region" description="Helical" evidence="6">
    <location>
        <begin position="148"/>
        <end position="167"/>
    </location>
</feature>
<dbReference type="Pfam" id="PF07690">
    <property type="entry name" value="MFS_1"/>
    <property type="match status" value="1"/>
</dbReference>
<feature type="transmembrane region" description="Helical" evidence="6">
    <location>
        <begin position="179"/>
        <end position="198"/>
    </location>
</feature>